<evidence type="ECO:0000256" key="3">
    <source>
        <dbReference type="SAM" id="MobiDB-lite"/>
    </source>
</evidence>
<accession>A0A367P7N4</accession>
<protein>
    <submittedName>
        <fullName evidence="4">Putative colanic acid biosynthesis acetyltransferase</fullName>
    </submittedName>
</protein>
<dbReference type="CDD" id="cd05825">
    <property type="entry name" value="LbH_wcaF_like"/>
    <property type="match status" value="1"/>
</dbReference>
<dbReference type="Gene3D" id="2.160.10.10">
    <property type="entry name" value="Hexapeptide repeat proteins"/>
    <property type="match status" value="1"/>
</dbReference>
<dbReference type="PANTHER" id="PTHR23416">
    <property type="entry name" value="SIALIC ACID SYNTHASE-RELATED"/>
    <property type="match status" value="1"/>
</dbReference>
<proteinExistence type="inferred from homology"/>
<dbReference type="PANTHER" id="PTHR23416:SF23">
    <property type="entry name" value="ACETYLTRANSFERASE C18B11.09C-RELATED"/>
    <property type="match status" value="1"/>
</dbReference>
<dbReference type="InterPro" id="IPR051159">
    <property type="entry name" value="Hexapeptide_acetyltransf"/>
</dbReference>
<evidence type="ECO:0000256" key="1">
    <source>
        <dbReference type="ARBA" id="ARBA00007274"/>
    </source>
</evidence>
<feature type="compositionally biased region" description="Basic and acidic residues" evidence="3">
    <location>
        <begin position="1"/>
        <end position="11"/>
    </location>
</feature>
<evidence type="ECO:0000313" key="4">
    <source>
        <dbReference type="EMBL" id="RCJ03850.1"/>
    </source>
</evidence>
<gene>
    <name evidence="4" type="ORF">DDK22_35010</name>
</gene>
<dbReference type="GO" id="GO:0008374">
    <property type="term" value="F:O-acyltransferase activity"/>
    <property type="evidence" value="ECO:0007669"/>
    <property type="project" value="TreeGrafter"/>
</dbReference>
<dbReference type="AlphaFoldDB" id="A0A367P7N4"/>
<dbReference type="RefSeq" id="WP_114135920.1">
    <property type="nucleotide sequence ID" value="NZ_CP068436.1"/>
</dbReference>
<comment type="caution">
    <text evidence="4">The sequence shown here is derived from an EMBL/GenBank/DDBJ whole genome shotgun (WGS) entry which is preliminary data.</text>
</comment>
<evidence type="ECO:0000313" key="5">
    <source>
        <dbReference type="Proteomes" id="UP000253501"/>
    </source>
</evidence>
<dbReference type="GO" id="GO:0005829">
    <property type="term" value="C:cytosol"/>
    <property type="evidence" value="ECO:0007669"/>
    <property type="project" value="TreeGrafter"/>
</dbReference>
<name>A0A367P7N4_CUPNE</name>
<reference evidence="4 5" key="1">
    <citation type="submission" date="2018-04" db="EMBL/GenBank/DDBJ databases">
        <title>Cupriavidus necator CR12 genome sequencing and assembly.</title>
        <authorList>
            <person name="Ben Fekih I."/>
            <person name="Mazhar H.S."/>
            <person name="Bello S.K."/>
            <person name="Rensing C."/>
        </authorList>
    </citation>
    <scope>NUCLEOTIDE SEQUENCE [LARGE SCALE GENOMIC DNA]</scope>
    <source>
        <strain evidence="4 5">CR12</strain>
    </source>
</reference>
<dbReference type="EMBL" id="QDHA01000123">
    <property type="protein sequence ID" value="RCJ03850.1"/>
    <property type="molecule type" value="Genomic_DNA"/>
</dbReference>
<comment type="similarity">
    <text evidence="1">Belongs to the transferase hexapeptide repeat family.</text>
</comment>
<sequence length="217" mass="23531">MEGDALAHRPEGAGPRRPGDDARVIALDQAGKGNYARRRGRLVEALWFVLEAALINNKLVPFSALRVGLLRMFGAHIGRGCRLMHPIRVKYPWNLEVGDACWFGVDVWLYNQDHIRIGSHVCISQGSFLTTGSHAVDSNMDLQVAPIVIEDGAWVSSRCIVQKGVTIGRSAVVTPMSVVHRSLAPGGIYGGNPCRFIRNRFDGTSPGHKAPNAGNAS</sequence>
<evidence type="ECO:0000256" key="2">
    <source>
        <dbReference type="ARBA" id="ARBA00022679"/>
    </source>
</evidence>
<organism evidence="4 5">
    <name type="scientific">Cupriavidus necator</name>
    <name type="common">Alcaligenes eutrophus</name>
    <name type="synonym">Ralstonia eutropha</name>
    <dbReference type="NCBI Taxonomy" id="106590"/>
    <lineage>
        <taxon>Bacteria</taxon>
        <taxon>Pseudomonadati</taxon>
        <taxon>Pseudomonadota</taxon>
        <taxon>Betaproteobacteria</taxon>
        <taxon>Burkholderiales</taxon>
        <taxon>Burkholderiaceae</taxon>
        <taxon>Cupriavidus</taxon>
    </lineage>
</organism>
<dbReference type="InterPro" id="IPR011004">
    <property type="entry name" value="Trimer_LpxA-like_sf"/>
</dbReference>
<dbReference type="SUPFAM" id="SSF51161">
    <property type="entry name" value="Trimeric LpxA-like enzymes"/>
    <property type="match status" value="1"/>
</dbReference>
<dbReference type="Proteomes" id="UP000253501">
    <property type="component" value="Unassembled WGS sequence"/>
</dbReference>
<keyword evidence="2 4" id="KW-0808">Transferase</keyword>
<feature type="region of interest" description="Disordered" evidence="3">
    <location>
        <begin position="1"/>
        <end position="20"/>
    </location>
</feature>